<dbReference type="AlphaFoldDB" id="A0A852VKD6"/>
<dbReference type="Proteomes" id="UP000564385">
    <property type="component" value="Unassembled WGS sequence"/>
</dbReference>
<accession>A0A852VKD6</accession>
<organism evidence="2 3">
    <name type="scientific">Tunturiibacter lichenicola</name>
    <dbReference type="NCBI Taxonomy" id="2051959"/>
    <lineage>
        <taxon>Bacteria</taxon>
        <taxon>Pseudomonadati</taxon>
        <taxon>Acidobacteriota</taxon>
        <taxon>Terriglobia</taxon>
        <taxon>Terriglobales</taxon>
        <taxon>Acidobacteriaceae</taxon>
        <taxon>Tunturiibacter</taxon>
    </lineage>
</organism>
<evidence type="ECO:0000313" key="2">
    <source>
        <dbReference type="EMBL" id="NYF89986.1"/>
    </source>
</evidence>
<evidence type="ECO:0000259" key="1">
    <source>
        <dbReference type="SMART" id="SM00108"/>
    </source>
</evidence>
<protein>
    <recommendedName>
        <fullName evidence="1">Bulb-type lectin domain-containing protein</fullName>
    </recommendedName>
</protein>
<feature type="domain" description="Bulb-type lectin" evidence="1">
    <location>
        <begin position="44"/>
        <end position="173"/>
    </location>
</feature>
<name>A0A852VKD6_9BACT</name>
<dbReference type="InterPro" id="IPR001480">
    <property type="entry name" value="Bulb-type_lectin_dom"/>
</dbReference>
<evidence type="ECO:0000313" key="3">
    <source>
        <dbReference type="Proteomes" id="UP000564385"/>
    </source>
</evidence>
<gene>
    <name evidence="2" type="ORF">HDF08_002053</name>
</gene>
<dbReference type="EMBL" id="JACCCU010000001">
    <property type="protein sequence ID" value="NYF89986.1"/>
    <property type="molecule type" value="Genomic_DNA"/>
</dbReference>
<reference evidence="2 3" key="1">
    <citation type="submission" date="2020-07" db="EMBL/GenBank/DDBJ databases">
        <title>Genomic Encyclopedia of Type Strains, Phase IV (KMG-V): Genome sequencing to study the core and pangenomes of soil and plant-associated prokaryotes.</title>
        <authorList>
            <person name="Whitman W."/>
        </authorList>
    </citation>
    <scope>NUCLEOTIDE SEQUENCE [LARGE SCALE GENOMIC DNA]</scope>
    <source>
        <strain evidence="2 3">M8UP22</strain>
    </source>
</reference>
<dbReference type="Gene3D" id="2.90.10.10">
    <property type="entry name" value="Bulb-type lectin domain"/>
    <property type="match status" value="2"/>
</dbReference>
<sequence>MINVSLQSTDLQFPLDIVGLIAYPPNNQVRDNTHISPGNNKPRSLWLRPGSSWYSPGGAFRLTLQESDGNLILESVDSSSIGLAQVTGGPAPALDPNNQMRWVPVWSAKINGKGVTEVDFQEDGNLVAYAGSIPVFNTGTFGIQHPTLYLQDDGNLVVYTDGPTAKWSTKTSVLLTPGKNT</sequence>
<dbReference type="SMART" id="SM00108">
    <property type="entry name" value="B_lectin"/>
    <property type="match status" value="1"/>
</dbReference>
<comment type="caution">
    <text evidence="2">The sequence shown here is derived from an EMBL/GenBank/DDBJ whole genome shotgun (WGS) entry which is preliminary data.</text>
</comment>
<dbReference type="SUPFAM" id="SSF51110">
    <property type="entry name" value="alpha-D-mannose-specific plant lectins"/>
    <property type="match status" value="1"/>
</dbReference>
<proteinExistence type="predicted"/>
<dbReference type="InterPro" id="IPR036426">
    <property type="entry name" value="Bulb-type_lectin_dom_sf"/>
</dbReference>